<dbReference type="InterPro" id="IPR033389">
    <property type="entry name" value="AUX/IAA_dom"/>
</dbReference>
<protein>
    <recommendedName>
        <fullName evidence="1">Auxin-responsive protein</fullName>
    </recommendedName>
</protein>
<sequence>MSGITNEPISPAGSSSNDMFRDVSSEVSAMYIKVHMVGCPIGRRINIKAHDNYESLRQALHKLSDNFLSVNYLDAEGIPDNELEDVTVTTKGTLFISENHEGGRGIGFLEHSEAVVYLCSPMKLEHQWWELGTERKTRR</sequence>
<keyword evidence="1" id="KW-0804">Transcription</keyword>
<keyword evidence="4" id="KW-1185">Reference proteome</keyword>
<keyword evidence="1" id="KW-0678">Repressor</keyword>
<dbReference type="Gramene" id="RZC73404">
    <property type="protein sequence ID" value="RZC73404"/>
    <property type="gene ID" value="C5167_048885"/>
</dbReference>
<keyword evidence="1" id="KW-0539">Nucleus</keyword>
<dbReference type="GO" id="GO:0005634">
    <property type="term" value="C:nucleus"/>
    <property type="evidence" value="ECO:0007669"/>
    <property type="project" value="UniProtKB-SubCell"/>
</dbReference>
<dbReference type="AlphaFoldDB" id="A0A4Y7KJ84"/>
<keyword evidence="1" id="KW-0805">Transcription regulation</keyword>
<name>A0A4Y7KJ84_PAPSO</name>
<comment type="function">
    <text evidence="1">Aux/IAA proteins are short-lived transcriptional factors that function as repressors of early auxin response genes at low auxin concentrations.</text>
</comment>
<reference evidence="3 4" key="1">
    <citation type="journal article" date="2018" name="Science">
        <title>The opium poppy genome and morphinan production.</title>
        <authorList>
            <person name="Guo L."/>
            <person name="Winzer T."/>
            <person name="Yang X."/>
            <person name="Li Y."/>
            <person name="Ning Z."/>
            <person name="He Z."/>
            <person name="Teodor R."/>
            <person name="Lu Y."/>
            <person name="Bowser T.A."/>
            <person name="Graham I.A."/>
            <person name="Ye K."/>
        </authorList>
    </citation>
    <scope>NUCLEOTIDE SEQUENCE [LARGE SCALE GENOMIC DNA]</scope>
    <source>
        <strain evidence="4">cv. HN1</strain>
        <tissue evidence="3">Leaves</tissue>
    </source>
</reference>
<dbReference type="Proteomes" id="UP000316621">
    <property type="component" value="Chromosome 8"/>
</dbReference>
<evidence type="ECO:0000313" key="3">
    <source>
        <dbReference type="EMBL" id="RZC73404.1"/>
    </source>
</evidence>
<dbReference type="Gene3D" id="3.10.20.90">
    <property type="entry name" value="Phosphatidylinositol 3-kinase Catalytic Subunit, Chain A, domain 1"/>
    <property type="match status" value="1"/>
</dbReference>
<feature type="domain" description="AUX/IAA" evidence="2">
    <location>
        <begin position="25"/>
        <end position="78"/>
    </location>
</feature>
<accession>A0A4Y7KJ84</accession>
<organism evidence="3 4">
    <name type="scientific">Papaver somniferum</name>
    <name type="common">Opium poppy</name>
    <dbReference type="NCBI Taxonomy" id="3469"/>
    <lineage>
        <taxon>Eukaryota</taxon>
        <taxon>Viridiplantae</taxon>
        <taxon>Streptophyta</taxon>
        <taxon>Embryophyta</taxon>
        <taxon>Tracheophyta</taxon>
        <taxon>Spermatophyta</taxon>
        <taxon>Magnoliopsida</taxon>
        <taxon>Ranunculales</taxon>
        <taxon>Papaveraceae</taxon>
        <taxon>Papaveroideae</taxon>
        <taxon>Papaver</taxon>
    </lineage>
</organism>
<dbReference type="EMBL" id="CM010722">
    <property type="protein sequence ID" value="RZC73404.1"/>
    <property type="molecule type" value="Genomic_DNA"/>
</dbReference>
<evidence type="ECO:0000259" key="2">
    <source>
        <dbReference type="Pfam" id="PF02309"/>
    </source>
</evidence>
<dbReference type="Pfam" id="PF02309">
    <property type="entry name" value="AUX_IAA"/>
    <property type="match status" value="1"/>
</dbReference>
<comment type="subcellular location">
    <subcellularLocation>
        <location evidence="1">Nucleus</location>
    </subcellularLocation>
</comment>
<evidence type="ECO:0000256" key="1">
    <source>
        <dbReference type="RuleBase" id="RU004549"/>
    </source>
</evidence>
<keyword evidence="1" id="KW-0927">Auxin signaling pathway</keyword>
<evidence type="ECO:0000313" key="4">
    <source>
        <dbReference type="Proteomes" id="UP000316621"/>
    </source>
</evidence>
<dbReference type="GO" id="GO:0009734">
    <property type="term" value="P:auxin-activated signaling pathway"/>
    <property type="evidence" value="ECO:0007669"/>
    <property type="project" value="UniProtKB-UniRule"/>
</dbReference>
<proteinExistence type="inferred from homology"/>
<gene>
    <name evidence="3" type="ORF">C5167_048885</name>
</gene>
<comment type="similarity">
    <text evidence="1">Belongs to the Aux/IAA family.</text>
</comment>
<comment type="subunit">
    <text evidence="1">Homodimers and heterodimers.</text>
</comment>